<evidence type="ECO:0008006" key="4">
    <source>
        <dbReference type="Google" id="ProtNLM"/>
    </source>
</evidence>
<feature type="region of interest" description="Disordered" evidence="1">
    <location>
        <begin position="179"/>
        <end position="198"/>
    </location>
</feature>
<sequence>MKYLMKYAIIRWRNWKEYWAPEVKKRQHDQRSYLYSLELTFYKLMNRYYPVKSVDLVSLIAFIVSSIPSLNECIDKDYFQQIIDKMNKKKIDQVETHISNQVIVNYEKEKEKSKVARFKYLKKKADSKGTIIRKHDDMLNKERQSLQRRDENIKVANRFRVVLRGLENNYASLKTTEEHQELERFHNPKKKGLPDPLDLPLEQTEAYRNKVVYEFFKDCPDKPRFRHKEKTSYYLQTTTGGPIRAIKTQYISSREQIARAALIIQRAIRRWRKKRQAEKQARKEEELRRQFSNSSNTPGFNSNNPNINNQFFVTQSNHDQSTLSVVSSQNKTILIKPQVGSNKESRIGLQDLSNSHNQAVGEQISMQDGMLSINTNGNIKFGSSSYNQAQNPKKTRKSTAS</sequence>
<feature type="compositionally biased region" description="Polar residues" evidence="1">
    <location>
        <begin position="382"/>
        <end position="392"/>
    </location>
</feature>
<evidence type="ECO:0000313" key="2">
    <source>
        <dbReference type="EMBL" id="CDW71946.1"/>
    </source>
</evidence>
<gene>
    <name evidence="2" type="primary">Contig9489.g10152</name>
    <name evidence="2" type="ORF">STYLEM_897</name>
</gene>
<feature type="region of interest" description="Disordered" evidence="1">
    <location>
        <begin position="275"/>
        <end position="305"/>
    </location>
</feature>
<reference evidence="2 3" key="1">
    <citation type="submission" date="2014-06" db="EMBL/GenBank/DDBJ databases">
        <authorList>
            <person name="Swart Estienne"/>
        </authorList>
    </citation>
    <scope>NUCLEOTIDE SEQUENCE [LARGE SCALE GENOMIC DNA]</scope>
    <source>
        <strain evidence="2 3">130c</strain>
    </source>
</reference>
<feature type="compositionally biased region" description="Basic and acidic residues" evidence="1">
    <location>
        <begin position="277"/>
        <end position="289"/>
    </location>
</feature>
<evidence type="ECO:0000256" key="1">
    <source>
        <dbReference type="SAM" id="MobiDB-lite"/>
    </source>
</evidence>
<evidence type="ECO:0000313" key="3">
    <source>
        <dbReference type="Proteomes" id="UP000039865"/>
    </source>
</evidence>
<protein>
    <recommendedName>
        <fullName evidence="4">Iq calmodulin-binding motif family protein</fullName>
    </recommendedName>
</protein>
<dbReference type="AlphaFoldDB" id="A0A077ZU15"/>
<name>A0A077ZU15_STYLE</name>
<dbReference type="Proteomes" id="UP000039865">
    <property type="component" value="Unassembled WGS sequence"/>
</dbReference>
<feature type="region of interest" description="Disordered" evidence="1">
    <location>
        <begin position="382"/>
        <end position="401"/>
    </location>
</feature>
<proteinExistence type="predicted"/>
<dbReference type="InParanoid" id="A0A077ZU15"/>
<accession>A0A077ZU15</accession>
<keyword evidence="3" id="KW-1185">Reference proteome</keyword>
<dbReference type="EMBL" id="CCKQ01000848">
    <property type="protein sequence ID" value="CDW71946.1"/>
    <property type="molecule type" value="Genomic_DNA"/>
</dbReference>
<feature type="compositionally biased region" description="Low complexity" evidence="1">
    <location>
        <begin position="290"/>
        <end position="305"/>
    </location>
</feature>
<organism evidence="2 3">
    <name type="scientific">Stylonychia lemnae</name>
    <name type="common">Ciliate</name>
    <dbReference type="NCBI Taxonomy" id="5949"/>
    <lineage>
        <taxon>Eukaryota</taxon>
        <taxon>Sar</taxon>
        <taxon>Alveolata</taxon>
        <taxon>Ciliophora</taxon>
        <taxon>Intramacronucleata</taxon>
        <taxon>Spirotrichea</taxon>
        <taxon>Stichotrichia</taxon>
        <taxon>Sporadotrichida</taxon>
        <taxon>Oxytrichidae</taxon>
        <taxon>Stylonychinae</taxon>
        <taxon>Stylonychia</taxon>
    </lineage>
</organism>